<dbReference type="EMBL" id="KE344156">
    <property type="protein sequence ID" value="EXB54128.1"/>
    <property type="molecule type" value="Genomic_DNA"/>
</dbReference>
<evidence type="ECO:0000313" key="4">
    <source>
        <dbReference type="EMBL" id="EXB54128.1"/>
    </source>
</evidence>
<reference evidence="5" key="1">
    <citation type="submission" date="2013-01" db="EMBL/GenBank/DDBJ databases">
        <title>Draft Genome Sequence of a Mulberry Tree, Morus notabilis C.K. Schneid.</title>
        <authorList>
            <person name="He N."/>
            <person name="Zhao S."/>
        </authorList>
    </citation>
    <scope>NUCLEOTIDE SEQUENCE</scope>
</reference>
<dbReference type="InterPro" id="IPR050481">
    <property type="entry name" value="UDP-glycosyltransf_plant"/>
</dbReference>
<keyword evidence="3 4" id="KW-0808">Transferase</keyword>
<dbReference type="CDD" id="cd03784">
    <property type="entry name" value="GT1_Gtf-like"/>
    <property type="match status" value="1"/>
</dbReference>
<dbReference type="Pfam" id="PF00201">
    <property type="entry name" value="UDPGT"/>
    <property type="match status" value="1"/>
</dbReference>
<dbReference type="PANTHER" id="PTHR48049">
    <property type="entry name" value="GLYCOSYLTRANSFERASE"/>
    <property type="match status" value="1"/>
</dbReference>
<dbReference type="STRING" id="981085.W9QU12"/>
<dbReference type="Gene3D" id="3.40.50.2000">
    <property type="entry name" value="Glycogen Phosphorylase B"/>
    <property type="match status" value="2"/>
</dbReference>
<evidence type="ECO:0000256" key="1">
    <source>
        <dbReference type="ARBA" id="ARBA00009995"/>
    </source>
</evidence>
<dbReference type="SUPFAM" id="SSF53756">
    <property type="entry name" value="UDP-Glycosyltransferase/glycogen phosphorylase"/>
    <property type="match status" value="1"/>
</dbReference>
<dbReference type="FunFam" id="3.40.50.2000:FF:000037">
    <property type="entry name" value="Glycosyltransferase"/>
    <property type="match status" value="1"/>
</dbReference>
<sequence length="458" mass="51324">MEAHSPLHIAMCPWFALGHITSFLHISNKLAKKGHKISFFIPTKTQSKVSHFNLFPHLISFVPITIPLVDGLPPGSETTNDVPRPLIPLIMTAMDRAEPDFEILLHDLKPDIVFFDSAHWIPKLARRLSIKSVFYITVSAVAIGFNLSRNMKLGESKATDVAEAMQPPPGFPDSSIKRLLHEARDYIDLRSKPLGPTNMRIQDRIYVGVQDCDALAFKSCREIEGPFVEYLERLILKPLLLAGPVLPVRPLSTLEEKWANWLGGFKPCTVVYCAFGSETALRKDQLQELLLGLELSGLPFLAALRPPLEVATLKEALPEGFEERVRGRGVVHEGWIQQQLMLEHKSVGCFVTHCGWGSLVEGLLNGCELVMIPQVGDQVLNARLMGNNLKVGVEVAKGEEDGLFTRESVCNAIRTVMEENYSEVGREIRANRAKLQDQLFNKDEEYIDEFSRKLVLFP</sequence>
<dbReference type="Proteomes" id="UP000030645">
    <property type="component" value="Unassembled WGS sequence"/>
</dbReference>
<dbReference type="AlphaFoldDB" id="W9QU12"/>
<evidence type="ECO:0000256" key="2">
    <source>
        <dbReference type="ARBA" id="ARBA00022676"/>
    </source>
</evidence>
<dbReference type="eggNOG" id="KOG1192">
    <property type="taxonomic scope" value="Eukaryota"/>
</dbReference>
<name>W9QU12_9ROSA</name>
<evidence type="ECO:0000256" key="3">
    <source>
        <dbReference type="ARBA" id="ARBA00022679"/>
    </source>
</evidence>
<dbReference type="InterPro" id="IPR002213">
    <property type="entry name" value="UDP_glucos_trans"/>
</dbReference>
<keyword evidence="5" id="KW-1185">Reference proteome</keyword>
<accession>W9QU12</accession>
<gene>
    <name evidence="4" type="ORF">L484_002156</name>
</gene>
<dbReference type="KEGG" id="mnt:21385735"/>
<organism evidence="4 5">
    <name type="scientific">Morus notabilis</name>
    <dbReference type="NCBI Taxonomy" id="981085"/>
    <lineage>
        <taxon>Eukaryota</taxon>
        <taxon>Viridiplantae</taxon>
        <taxon>Streptophyta</taxon>
        <taxon>Embryophyta</taxon>
        <taxon>Tracheophyta</taxon>
        <taxon>Spermatophyta</taxon>
        <taxon>Magnoliopsida</taxon>
        <taxon>eudicotyledons</taxon>
        <taxon>Gunneridae</taxon>
        <taxon>Pentapetalae</taxon>
        <taxon>rosids</taxon>
        <taxon>fabids</taxon>
        <taxon>Rosales</taxon>
        <taxon>Moraceae</taxon>
        <taxon>Moreae</taxon>
        <taxon>Morus</taxon>
    </lineage>
</organism>
<dbReference type="PANTHER" id="PTHR48049:SF34">
    <property type="entry name" value="UDP-GLYCOSYLTRANSFERASE 79B30-LIKE"/>
    <property type="match status" value="1"/>
</dbReference>
<keyword evidence="2" id="KW-0328">Glycosyltransferase</keyword>
<comment type="similarity">
    <text evidence="1">Belongs to the UDP-glycosyltransferase family.</text>
</comment>
<dbReference type="GO" id="GO:0035251">
    <property type="term" value="F:UDP-glucosyltransferase activity"/>
    <property type="evidence" value="ECO:0007669"/>
    <property type="project" value="InterPro"/>
</dbReference>
<proteinExistence type="inferred from homology"/>
<protein>
    <submittedName>
        <fullName evidence="4">UDP-glycosyltransferase</fullName>
    </submittedName>
</protein>
<dbReference type="OrthoDB" id="5835829at2759"/>
<evidence type="ECO:0000313" key="5">
    <source>
        <dbReference type="Proteomes" id="UP000030645"/>
    </source>
</evidence>